<evidence type="ECO:0000256" key="6">
    <source>
        <dbReference type="SAM" id="Coils"/>
    </source>
</evidence>
<dbReference type="CDD" id="cd00082">
    <property type="entry name" value="HisKA"/>
    <property type="match status" value="1"/>
</dbReference>
<evidence type="ECO:0000256" key="5">
    <source>
        <dbReference type="ARBA" id="ARBA00022777"/>
    </source>
</evidence>
<dbReference type="GO" id="GO:0006355">
    <property type="term" value="P:regulation of DNA-templated transcription"/>
    <property type="evidence" value="ECO:0007669"/>
    <property type="project" value="InterPro"/>
</dbReference>
<evidence type="ECO:0000259" key="10">
    <source>
        <dbReference type="PROSITE" id="PS50113"/>
    </source>
</evidence>
<dbReference type="SMART" id="SM00387">
    <property type="entry name" value="HATPase_c"/>
    <property type="match status" value="1"/>
</dbReference>
<dbReference type="InterPro" id="IPR005467">
    <property type="entry name" value="His_kinase_dom"/>
</dbReference>
<keyword evidence="6" id="KW-0175">Coiled coil</keyword>
<feature type="domain" description="PAS" evidence="9">
    <location>
        <begin position="412"/>
        <end position="459"/>
    </location>
</feature>
<evidence type="ECO:0000256" key="2">
    <source>
        <dbReference type="ARBA" id="ARBA00012438"/>
    </source>
</evidence>
<dbReference type="SMART" id="SM00091">
    <property type="entry name" value="PAS"/>
    <property type="match status" value="3"/>
</dbReference>
<dbReference type="Pfam" id="PF08447">
    <property type="entry name" value="PAS_3"/>
    <property type="match status" value="1"/>
</dbReference>
<dbReference type="EC" id="2.7.13.3" evidence="2"/>
<feature type="domain" description="PAC" evidence="10">
    <location>
        <begin position="486"/>
        <end position="543"/>
    </location>
</feature>
<keyword evidence="3" id="KW-0597">Phosphoprotein</keyword>
<evidence type="ECO:0000256" key="1">
    <source>
        <dbReference type="ARBA" id="ARBA00000085"/>
    </source>
</evidence>
<dbReference type="PROSITE" id="PS50109">
    <property type="entry name" value="HIS_KIN"/>
    <property type="match status" value="1"/>
</dbReference>
<feature type="coiled-coil region" evidence="6">
    <location>
        <begin position="531"/>
        <end position="561"/>
    </location>
</feature>
<dbReference type="Pfam" id="PF00989">
    <property type="entry name" value="PAS"/>
    <property type="match status" value="1"/>
</dbReference>
<dbReference type="PANTHER" id="PTHR43304">
    <property type="entry name" value="PHYTOCHROME-LIKE PROTEIN CPH1"/>
    <property type="match status" value="1"/>
</dbReference>
<dbReference type="PANTHER" id="PTHR43304:SF1">
    <property type="entry name" value="PAC DOMAIN-CONTAINING PROTEIN"/>
    <property type="match status" value="1"/>
</dbReference>
<dbReference type="SMART" id="SM00388">
    <property type="entry name" value="HisKA"/>
    <property type="match status" value="1"/>
</dbReference>
<feature type="domain" description="PAS" evidence="9">
    <location>
        <begin position="137"/>
        <end position="176"/>
    </location>
</feature>
<dbReference type="Pfam" id="PF00512">
    <property type="entry name" value="HisKA"/>
    <property type="match status" value="1"/>
</dbReference>
<feature type="domain" description="PAC" evidence="10">
    <location>
        <begin position="341"/>
        <end position="393"/>
    </location>
</feature>
<evidence type="ECO:0000313" key="12">
    <source>
        <dbReference type="Proteomes" id="UP000199223"/>
    </source>
</evidence>
<dbReference type="Proteomes" id="UP000199223">
    <property type="component" value="Unassembled WGS sequence"/>
</dbReference>
<feature type="domain" description="PAS" evidence="9">
    <location>
        <begin position="268"/>
        <end position="338"/>
    </location>
</feature>
<dbReference type="Gene3D" id="1.10.287.130">
    <property type="match status" value="1"/>
</dbReference>
<evidence type="ECO:0000313" key="11">
    <source>
        <dbReference type="EMBL" id="SEJ59444.1"/>
    </source>
</evidence>
<dbReference type="PRINTS" id="PR00344">
    <property type="entry name" value="BCTRLSENSOR"/>
</dbReference>
<dbReference type="Gene3D" id="3.30.565.10">
    <property type="entry name" value="Histidine kinase-like ATPase, C-terminal domain"/>
    <property type="match status" value="1"/>
</dbReference>
<dbReference type="SMART" id="SM00086">
    <property type="entry name" value="PAC"/>
    <property type="match status" value="2"/>
</dbReference>
<dbReference type="InterPro" id="IPR003594">
    <property type="entry name" value="HATPase_dom"/>
</dbReference>
<dbReference type="InterPro" id="IPR036890">
    <property type="entry name" value="HATPase_C_sf"/>
</dbReference>
<dbReference type="InterPro" id="IPR001610">
    <property type="entry name" value="PAC"/>
</dbReference>
<evidence type="ECO:0000256" key="4">
    <source>
        <dbReference type="ARBA" id="ARBA00022679"/>
    </source>
</evidence>
<dbReference type="NCBIfam" id="TIGR00229">
    <property type="entry name" value="sensory_box"/>
    <property type="match status" value="2"/>
</dbReference>
<dbReference type="CDD" id="cd00130">
    <property type="entry name" value="PAS"/>
    <property type="match status" value="3"/>
</dbReference>
<dbReference type="SUPFAM" id="SSF55874">
    <property type="entry name" value="ATPase domain of HSP90 chaperone/DNA topoisomerase II/histidine kinase"/>
    <property type="match status" value="1"/>
</dbReference>
<name>A0A1H7A4T6_9DEIO</name>
<dbReference type="Gene3D" id="3.30.450.20">
    <property type="entry name" value="PAS domain"/>
    <property type="match status" value="3"/>
</dbReference>
<evidence type="ECO:0000256" key="7">
    <source>
        <dbReference type="SAM" id="MobiDB-lite"/>
    </source>
</evidence>
<dbReference type="GO" id="GO:0000155">
    <property type="term" value="F:phosphorelay sensor kinase activity"/>
    <property type="evidence" value="ECO:0007669"/>
    <property type="project" value="InterPro"/>
</dbReference>
<keyword evidence="4" id="KW-0808">Transferase</keyword>
<feature type="domain" description="Histidine kinase" evidence="8">
    <location>
        <begin position="561"/>
        <end position="775"/>
    </location>
</feature>
<evidence type="ECO:0000259" key="9">
    <source>
        <dbReference type="PROSITE" id="PS50112"/>
    </source>
</evidence>
<dbReference type="InterPro" id="IPR000014">
    <property type="entry name" value="PAS"/>
</dbReference>
<dbReference type="SUPFAM" id="SSF47384">
    <property type="entry name" value="Homodimeric domain of signal transducing histidine kinase"/>
    <property type="match status" value="1"/>
</dbReference>
<dbReference type="SUPFAM" id="SSF55785">
    <property type="entry name" value="PYP-like sensor domain (PAS domain)"/>
    <property type="match status" value="3"/>
</dbReference>
<dbReference type="PROSITE" id="PS50112">
    <property type="entry name" value="PAS"/>
    <property type="match status" value="3"/>
</dbReference>
<dbReference type="AlphaFoldDB" id="A0A1H7A4T6"/>
<dbReference type="InterPro" id="IPR003661">
    <property type="entry name" value="HisK_dim/P_dom"/>
</dbReference>
<accession>A0A1H7A4T6</accession>
<dbReference type="InterPro" id="IPR036097">
    <property type="entry name" value="HisK_dim/P_sf"/>
</dbReference>
<protein>
    <recommendedName>
        <fullName evidence="2">histidine kinase</fullName>
        <ecNumber evidence="2">2.7.13.3</ecNumber>
    </recommendedName>
</protein>
<dbReference type="FunFam" id="3.30.450.20:FF:000099">
    <property type="entry name" value="Sensory box sensor histidine kinase"/>
    <property type="match status" value="1"/>
</dbReference>
<dbReference type="InterPro" id="IPR035965">
    <property type="entry name" value="PAS-like_dom_sf"/>
</dbReference>
<keyword evidence="12" id="KW-1185">Reference proteome</keyword>
<feature type="compositionally biased region" description="Low complexity" evidence="7">
    <location>
        <begin position="775"/>
        <end position="787"/>
    </location>
</feature>
<dbReference type="InterPro" id="IPR052162">
    <property type="entry name" value="Sensor_kinase/Photoreceptor"/>
</dbReference>
<gene>
    <name evidence="11" type="ORF">SAMN04488058_11178</name>
</gene>
<dbReference type="InterPro" id="IPR013767">
    <property type="entry name" value="PAS_fold"/>
</dbReference>
<proteinExistence type="predicted"/>
<organism evidence="11 12">
    <name type="scientific">Deinococcus reticulitermitis</name>
    <dbReference type="NCBI Taxonomy" id="856736"/>
    <lineage>
        <taxon>Bacteria</taxon>
        <taxon>Thermotogati</taxon>
        <taxon>Deinococcota</taxon>
        <taxon>Deinococci</taxon>
        <taxon>Deinococcales</taxon>
        <taxon>Deinococcaceae</taxon>
        <taxon>Deinococcus</taxon>
    </lineage>
</organism>
<comment type="catalytic activity">
    <reaction evidence="1">
        <text>ATP + protein L-histidine = ADP + protein N-phospho-L-histidine.</text>
        <dbReference type="EC" id="2.7.13.3"/>
    </reaction>
</comment>
<evidence type="ECO:0000259" key="8">
    <source>
        <dbReference type="PROSITE" id="PS50109"/>
    </source>
</evidence>
<dbReference type="Pfam" id="PF02518">
    <property type="entry name" value="HATPase_c"/>
    <property type="match status" value="1"/>
</dbReference>
<dbReference type="PROSITE" id="PS50113">
    <property type="entry name" value="PAC"/>
    <property type="match status" value="2"/>
</dbReference>
<dbReference type="InterPro" id="IPR000700">
    <property type="entry name" value="PAS-assoc_C"/>
</dbReference>
<dbReference type="InterPro" id="IPR013655">
    <property type="entry name" value="PAS_fold_3"/>
</dbReference>
<feature type="region of interest" description="Disordered" evidence="7">
    <location>
        <begin position="770"/>
        <end position="795"/>
    </location>
</feature>
<reference evidence="12" key="1">
    <citation type="submission" date="2016-10" db="EMBL/GenBank/DDBJ databases">
        <authorList>
            <person name="Varghese N."/>
            <person name="Submissions S."/>
        </authorList>
    </citation>
    <scope>NUCLEOTIDE SEQUENCE [LARGE SCALE GENOMIC DNA]</scope>
    <source>
        <strain evidence="12">CGMCC 1.10218</strain>
    </source>
</reference>
<sequence length="795" mass="86628">MSRAVTVSAPWTPERPWPLEWPGAALLAALPDPVLWLRAPDGEGAAWTLRPNAAATRAFGLAGEGPLSALDPDLAAHLSGAAARAVAGETAQLQAGGWALTVSPVGGEETAVWAHLRAASGREEREEAERLHFATGLLDRLGLGVTVHGAEGEIVAANTSAERILGLTQGELCGRTPGDPRWQVTRLSGSPLSAEDRPALVALRTGEPQRDVPMWVARPGSGDEPPETRRLSVTALPAEPGDPWPGGVAAIFRDDTQEERLRAELRLSERRYRSLVQASTQIVWSAASDGVIRAPQPQWEAFTGQRPSEYLGGGWLDAVHPGDRERTLRAWSRAVRGGQTYETEHRLRRYDGVYVPMQVRAVQVREDSGEVAEWIGTHRDVSFQRAAEDALESLSADLERRMALRSQELGEVSHFLAVLLNSAGEGIFGLDAEGRNTFVNPAASQLLGYEEGELLGQKLHGAIHHRHADGAPFEVTQCPIHGTLRDGQERRVVSDVFWRKGGEALPVSYVVTPIVGEEGAVTGAIVMFQDVTEQLRARQDLEEALERLQRSNAELEQFARVASHDLQEPLRTLGSYAELLSRRYRGRLDARADQYLEFMLGAVRRMRSLLEDLLAFSRVGRQALRLRTVGLHDLLQEVAAEVAGALERSGGELEWDTPGQVHVQPSLVVQAMTHLVANALKFHRPGVAPRVEVRARRWGKWVSIDIRDNGIGIEAEYHERVFTIFQRLHLRERYPGNGIGLAISRKIVEAHGGTLTLRSVPGEGSTFTLTLPAAGTGTPVTGTPVTGEIGAGETL</sequence>
<dbReference type="EMBL" id="FNZA01000011">
    <property type="protein sequence ID" value="SEJ59444.1"/>
    <property type="molecule type" value="Genomic_DNA"/>
</dbReference>
<keyword evidence="5 11" id="KW-0418">Kinase</keyword>
<evidence type="ECO:0000256" key="3">
    <source>
        <dbReference type="ARBA" id="ARBA00022553"/>
    </source>
</evidence>
<dbReference type="STRING" id="856736.SAMN04488058_11178"/>
<dbReference type="InterPro" id="IPR004358">
    <property type="entry name" value="Sig_transdc_His_kin-like_C"/>
</dbReference>